<protein>
    <recommendedName>
        <fullName evidence="1">RNA polymerase sigma-70 region 4 domain-containing protein</fullName>
    </recommendedName>
</protein>
<proteinExistence type="predicted"/>
<dbReference type="GO" id="GO:0006352">
    <property type="term" value="P:DNA-templated transcription initiation"/>
    <property type="evidence" value="ECO:0007669"/>
    <property type="project" value="InterPro"/>
</dbReference>
<keyword evidence="3" id="KW-1185">Reference proteome</keyword>
<organism evidence="2 3">
    <name type="scientific">Lactobacillus phage Lb338-1</name>
    <dbReference type="NCBI Taxonomy" id="2892342"/>
    <lineage>
        <taxon>Viruses</taxon>
        <taxon>Duplodnaviria</taxon>
        <taxon>Heunggongvirae</taxon>
        <taxon>Uroviricota</taxon>
        <taxon>Caudoviricetes</taxon>
        <taxon>Herelleviridae</taxon>
        <taxon>Mooreparkvirus</taxon>
        <taxon>Mooreparkvirus Lb3381</taxon>
    </lineage>
</organism>
<dbReference type="KEGG" id="vg:7751051"/>
<name>C1KFV6_9CAUD</name>
<dbReference type="GO" id="GO:0003700">
    <property type="term" value="F:DNA-binding transcription factor activity"/>
    <property type="evidence" value="ECO:0007669"/>
    <property type="project" value="InterPro"/>
</dbReference>
<dbReference type="InterPro" id="IPR007630">
    <property type="entry name" value="RNA_pol_sigma70_r4"/>
</dbReference>
<accession>C1KFV6</accession>
<gene>
    <name evidence="2" type="ORF">lb338_phage_196</name>
</gene>
<evidence type="ECO:0000313" key="2">
    <source>
        <dbReference type="EMBL" id="ACO37117.1"/>
    </source>
</evidence>
<dbReference type="GeneID" id="7751051"/>
<dbReference type="EMBL" id="FJ822135">
    <property type="protein sequence ID" value="ACO37117.1"/>
    <property type="molecule type" value="Genomic_DNA"/>
</dbReference>
<dbReference type="Pfam" id="PF04545">
    <property type="entry name" value="Sigma70_r4"/>
    <property type="match status" value="1"/>
</dbReference>
<sequence>MTINYQIKRGNKVYYGTPTSLCKKLGVGYRYFMRQYHDKQPCRGYWITRAKDYSKASYVYAYYEHDNFVSEGTYKELAKLLGVSEGSLRQLERRGRNHIIKNPRKEVFKIDTI</sequence>
<reference evidence="2 3" key="1">
    <citation type="journal article" date="2009" name="Gene">
        <title>Genome of a virulent bacteriophage Lb338-1 that lyses the probiotic Lactobacillus paracasei cheese strain.</title>
        <authorList>
            <person name="Alemayehu D."/>
            <person name="Ross R.P."/>
            <person name="O'Sullivan O."/>
            <person name="Coffey A."/>
            <person name="Stanton C."/>
            <person name="Fitzgerald G.F."/>
            <person name="McAuliffe O."/>
        </authorList>
    </citation>
    <scope>NUCLEOTIDE SEQUENCE [LARGE SCALE GENOMIC DNA]</scope>
    <source>
        <strain evidence="2">Lb338-1</strain>
    </source>
</reference>
<evidence type="ECO:0000259" key="1">
    <source>
        <dbReference type="Pfam" id="PF04545"/>
    </source>
</evidence>
<feature type="domain" description="RNA polymerase sigma-70 region 4" evidence="1">
    <location>
        <begin position="69"/>
        <end position="98"/>
    </location>
</feature>
<dbReference type="RefSeq" id="YP_002790875.1">
    <property type="nucleotide sequence ID" value="NC_012530.1"/>
</dbReference>
<dbReference type="Proteomes" id="UP000001878">
    <property type="component" value="Segment"/>
</dbReference>
<evidence type="ECO:0000313" key="3">
    <source>
        <dbReference type="Proteomes" id="UP000001878"/>
    </source>
</evidence>